<gene>
    <name evidence="5" type="ORF">CcCBS67573_g08356</name>
</gene>
<dbReference type="STRING" id="246404.A0A507EK70"/>
<dbReference type="OrthoDB" id="440760at2759"/>
<dbReference type="InterPro" id="IPR012340">
    <property type="entry name" value="NA-bd_OB-fold"/>
</dbReference>
<dbReference type="Proteomes" id="UP000320333">
    <property type="component" value="Unassembled WGS sequence"/>
</dbReference>
<organism evidence="5 6">
    <name type="scientific">Chytriomyces confervae</name>
    <dbReference type="NCBI Taxonomy" id="246404"/>
    <lineage>
        <taxon>Eukaryota</taxon>
        <taxon>Fungi</taxon>
        <taxon>Fungi incertae sedis</taxon>
        <taxon>Chytridiomycota</taxon>
        <taxon>Chytridiomycota incertae sedis</taxon>
        <taxon>Chytridiomycetes</taxon>
        <taxon>Chytridiales</taxon>
        <taxon>Chytriomycetaceae</taxon>
        <taxon>Chytriomyces</taxon>
    </lineage>
</organism>
<dbReference type="Pfam" id="PF10447">
    <property type="entry name" value="EXOSC1"/>
    <property type="match status" value="1"/>
</dbReference>
<dbReference type="SUPFAM" id="SSF50249">
    <property type="entry name" value="Nucleic acid-binding proteins"/>
    <property type="match status" value="1"/>
</dbReference>
<evidence type="ECO:0000256" key="3">
    <source>
        <dbReference type="ARBA" id="ARBA00022835"/>
    </source>
</evidence>
<evidence type="ECO:0000259" key="4">
    <source>
        <dbReference type="PROSITE" id="PS50126"/>
    </source>
</evidence>
<evidence type="ECO:0000256" key="1">
    <source>
        <dbReference type="ARBA" id="ARBA00004604"/>
    </source>
</evidence>
<dbReference type="AlphaFoldDB" id="A0A507EK70"/>
<dbReference type="GO" id="GO:0003723">
    <property type="term" value="F:RNA binding"/>
    <property type="evidence" value="ECO:0007669"/>
    <property type="project" value="InterPro"/>
</dbReference>
<evidence type="ECO:0000313" key="6">
    <source>
        <dbReference type="Proteomes" id="UP000320333"/>
    </source>
</evidence>
<name>A0A507EK70_9FUNG</name>
<evidence type="ECO:0000256" key="2">
    <source>
        <dbReference type="ARBA" id="ARBA00022490"/>
    </source>
</evidence>
<dbReference type="Pfam" id="PF14382">
    <property type="entry name" value="ECR1_N"/>
    <property type="match status" value="1"/>
</dbReference>
<accession>A0A507EK70</accession>
<proteinExistence type="predicted"/>
<dbReference type="PANTHER" id="PTHR12686">
    <property type="entry name" value="3'-5' EXORIBONUCLEASE CSL4-RELATED"/>
    <property type="match status" value="1"/>
</dbReference>
<dbReference type="InterPro" id="IPR003029">
    <property type="entry name" value="S1_domain"/>
</dbReference>
<dbReference type="EMBL" id="QEAP01000535">
    <property type="protein sequence ID" value="TPX64649.1"/>
    <property type="molecule type" value="Genomic_DNA"/>
</dbReference>
<comment type="caution">
    <text evidence="5">The sequence shown here is derived from an EMBL/GenBank/DDBJ whole genome shotgun (WGS) entry which is preliminary data.</text>
</comment>
<feature type="domain" description="S1 motif" evidence="4">
    <location>
        <begin position="69"/>
        <end position="148"/>
    </location>
</feature>
<dbReference type="GO" id="GO:0006396">
    <property type="term" value="P:RNA processing"/>
    <property type="evidence" value="ECO:0007669"/>
    <property type="project" value="InterPro"/>
</dbReference>
<evidence type="ECO:0000313" key="5">
    <source>
        <dbReference type="EMBL" id="TPX64649.1"/>
    </source>
</evidence>
<dbReference type="InterPro" id="IPR039771">
    <property type="entry name" value="Csl4"/>
</dbReference>
<sequence>MAIVTPGERLGLNGEFIASHGTVEIGDHIYAAVVGTVTTTPSESDGERLIIQVVPKSKRNMAASIPEVSSIVTGKVLRVNPRMATLSIMVVGETPCADNFQGVIRVQDVRATERDKVQIYNSFRPGDIVRAEVISLGDSRSYYLSTAKNELGVILATSPAGATMIPISWEEMVCPKTKVVENRKCAKPVDA</sequence>
<keyword evidence="3" id="KW-0271">Exosome</keyword>
<dbReference type="GO" id="GO:0000176">
    <property type="term" value="C:nuclear exosome (RNase complex)"/>
    <property type="evidence" value="ECO:0007669"/>
    <property type="project" value="TreeGrafter"/>
</dbReference>
<dbReference type="NCBIfam" id="NF034126">
    <property type="entry name" value="PRK09521.1"/>
    <property type="match status" value="1"/>
</dbReference>
<dbReference type="GO" id="GO:0005730">
    <property type="term" value="C:nucleolus"/>
    <property type="evidence" value="ECO:0007669"/>
    <property type="project" value="UniProtKB-SubCell"/>
</dbReference>
<dbReference type="SMART" id="SM00316">
    <property type="entry name" value="S1"/>
    <property type="match status" value="1"/>
</dbReference>
<dbReference type="InterPro" id="IPR019495">
    <property type="entry name" value="EXOSC1_C"/>
</dbReference>
<keyword evidence="2" id="KW-0963">Cytoplasm</keyword>
<dbReference type="CDD" id="cd05791">
    <property type="entry name" value="S1_CSL4"/>
    <property type="match status" value="1"/>
</dbReference>
<protein>
    <recommendedName>
        <fullName evidence="4">S1 motif domain-containing protein</fullName>
    </recommendedName>
</protein>
<dbReference type="PANTHER" id="PTHR12686:SF8">
    <property type="entry name" value="EXOSOME COMPLEX COMPONENT CSL4"/>
    <property type="match status" value="1"/>
</dbReference>
<dbReference type="PROSITE" id="PS50126">
    <property type="entry name" value="S1"/>
    <property type="match status" value="1"/>
</dbReference>
<reference evidence="5 6" key="1">
    <citation type="journal article" date="2019" name="Sci. Rep.">
        <title>Comparative genomics of chytrid fungi reveal insights into the obligate biotrophic and pathogenic lifestyle of Synchytrium endobioticum.</title>
        <authorList>
            <person name="van de Vossenberg B.T.L.H."/>
            <person name="Warris S."/>
            <person name="Nguyen H.D.T."/>
            <person name="van Gent-Pelzer M.P.E."/>
            <person name="Joly D.L."/>
            <person name="van de Geest H.C."/>
            <person name="Bonants P.J.M."/>
            <person name="Smith D.S."/>
            <person name="Levesque C.A."/>
            <person name="van der Lee T.A.J."/>
        </authorList>
    </citation>
    <scope>NUCLEOTIDE SEQUENCE [LARGE SCALE GENOMIC DNA]</scope>
    <source>
        <strain evidence="5 6">CBS 675.73</strain>
    </source>
</reference>
<dbReference type="Gene3D" id="2.40.50.100">
    <property type="match status" value="1"/>
</dbReference>
<dbReference type="FunFam" id="2.40.50.140:FF:000223">
    <property type="entry name" value="Chromosome 1, whole genome shotgun sequence"/>
    <property type="match status" value="1"/>
</dbReference>
<dbReference type="Gene3D" id="2.40.50.140">
    <property type="entry name" value="Nucleic acid-binding proteins"/>
    <property type="match status" value="1"/>
</dbReference>
<dbReference type="GO" id="GO:0005737">
    <property type="term" value="C:cytoplasm"/>
    <property type="evidence" value="ECO:0007669"/>
    <property type="project" value="TreeGrafter"/>
</dbReference>
<keyword evidence="6" id="KW-1185">Reference proteome</keyword>
<comment type="subcellular location">
    <subcellularLocation>
        <location evidence="1">Nucleus</location>
        <location evidence="1">Nucleolus</location>
    </subcellularLocation>
</comment>
<dbReference type="SUPFAM" id="SSF110324">
    <property type="entry name" value="Ribosomal L27 protein-like"/>
    <property type="match status" value="1"/>
</dbReference>
<dbReference type="InterPro" id="IPR025721">
    <property type="entry name" value="Exosome_cplx_N_dom"/>
</dbReference>